<evidence type="ECO:0000313" key="2">
    <source>
        <dbReference type="EMBL" id="AHK80663.1"/>
    </source>
</evidence>
<name>W8KNF1_9GAMM</name>
<feature type="compositionally biased region" description="Basic and acidic residues" evidence="1">
    <location>
        <begin position="64"/>
        <end position="78"/>
    </location>
</feature>
<protein>
    <recommendedName>
        <fullName evidence="4">DUF2058 domain-containing protein</fullName>
    </recommendedName>
</protein>
<dbReference type="AlphaFoldDB" id="W8KNF1"/>
<feature type="region of interest" description="Disordered" evidence="1">
    <location>
        <begin position="1"/>
        <end position="103"/>
    </location>
</feature>
<feature type="compositionally biased region" description="Basic and acidic residues" evidence="1">
    <location>
        <begin position="18"/>
        <end position="37"/>
    </location>
</feature>
<reference evidence="2 3" key="1">
    <citation type="journal article" date="2014" name="J Genomics">
        <title>Draft Genome Sequence of the Extremely Halophilic Phototrophic Purple Sulfur Bacterium Halorhodospira halochloris.</title>
        <authorList>
            <person name="Singh K.S."/>
            <person name="Kirksey J."/>
            <person name="Hoff W.D."/>
            <person name="Deole R."/>
        </authorList>
    </citation>
    <scope>NUCLEOTIDE SEQUENCE [LARGE SCALE GENOMIC DNA]</scope>
    <source>
        <strain evidence="2 3">A</strain>
    </source>
</reference>
<dbReference type="OrthoDB" id="5294470at2"/>
<dbReference type="PATRIC" id="fig|1354791.3.peg.1947"/>
<dbReference type="InterPro" id="IPR018636">
    <property type="entry name" value="DUF2058"/>
</dbReference>
<evidence type="ECO:0008006" key="4">
    <source>
        <dbReference type="Google" id="ProtNLM"/>
    </source>
</evidence>
<evidence type="ECO:0000313" key="3">
    <source>
        <dbReference type="Proteomes" id="UP000019442"/>
    </source>
</evidence>
<dbReference type="Pfam" id="PF09831">
    <property type="entry name" value="DUF2058"/>
    <property type="match status" value="1"/>
</dbReference>
<reference evidence="3" key="2">
    <citation type="submission" date="2014-02" db="EMBL/GenBank/DDBJ databases">
        <title>Draft Genome Sequence of extremely halophilic bacteria Halorhodospira halochloris.</title>
        <authorList>
            <person name="Singh K.S."/>
        </authorList>
    </citation>
    <scope>NUCLEOTIDE SEQUENCE [LARGE SCALE GENOMIC DNA]</scope>
    <source>
        <strain evidence="3">A</strain>
    </source>
</reference>
<accession>W8KNF1</accession>
<keyword evidence="3" id="KW-1185">Reference proteome</keyword>
<evidence type="ECO:0000256" key="1">
    <source>
        <dbReference type="SAM" id="MobiDB-lite"/>
    </source>
</evidence>
<proteinExistence type="predicted"/>
<dbReference type="KEGG" id="hhc:M911_07450"/>
<dbReference type="RefSeq" id="WP_025281438.1">
    <property type="nucleotide sequence ID" value="NZ_CP007268.1"/>
</dbReference>
<dbReference type="Proteomes" id="UP000019442">
    <property type="component" value="Chromosome"/>
</dbReference>
<organism evidence="2 3">
    <name type="scientific">Ectothiorhodospira haloalkaliphila</name>
    <dbReference type="NCBI Taxonomy" id="421628"/>
    <lineage>
        <taxon>Bacteria</taxon>
        <taxon>Pseudomonadati</taxon>
        <taxon>Pseudomonadota</taxon>
        <taxon>Gammaproteobacteria</taxon>
        <taxon>Chromatiales</taxon>
        <taxon>Ectothiorhodospiraceae</taxon>
        <taxon>Ectothiorhodospira</taxon>
    </lineage>
</organism>
<gene>
    <name evidence="2" type="ORF">M911_07450</name>
</gene>
<sequence length="199" mass="21992">MSQLRDQLLKAGLVTEEQAQKAEEVQSRPPRARDGRPARGGGGQGRSDNRKGGAARTKKARPPGRPDKPRRAPEREARAPASAPDRPARSSRGHQGQPSPQARALKQELRELIAAHRVNQEQAEQPYHFQVGQTIKHLYVTEQQQTQLAEGQLCIAFLDGRRHLLPAVIGRQILERDPNRTVVFPGEPDEEADPLPTSG</sequence>
<dbReference type="HOGENOM" id="CLU_098678_2_1_6"/>
<dbReference type="EMBL" id="CP007268">
    <property type="protein sequence ID" value="AHK80663.1"/>
    <property type="molecule type" value="Genomic_DNA"/>
</dbReference>